<keyword evidence="6" id="KW-1185">Reference proteome</keyword>
<evidence type="ECO:0000313" key="6">
    <source>
        <dbReference type="Proteomes" id="UP000298787"/>
    </source>
</evidence>
<accession>A0A4U5VEC0</accession>
<reference evidence="5 6" key="1">
    <citation type="submission" date="2019-01" db="EMBL/GenBank/DDBJ databases">
        <title>Genome Assembly of Collichthys lucidus.</title>
        <authorList>
            <person name="Cai M."/>
            <person name="Xiao S."/>
        </authorList>
    </citation>
    <scope>NUCLEOTIDE SEQUENCE [LARGE SCALE GENOMIC DNA]</scope>
    <source>
        <strain evidence="5">JT15FE1705JMU</strain>
        <tissue evidence="5">Muscle</tissue>
    </source>
</reference>
<dbReference type="Proteomes" id="UP000298787">
    <property type="component" value="Chromosome 17"/>
</dbReference>
<keyword evidence="2 4" id="KW-0812">Transmembrane</keyword>
<dbReference type="SUPFAM" id="SSF48726">
    <property type="entry name" value="Immunoglobulin"/>
    <property type="match status" value="1"/>
</dbReference>
<dbReference type="InterPro" id="IPR050671">
    <property type="entry name" value="CD300_family_receptors"/>
</dbReference>
<comment type="subcellular location">
    <subcellularLocation>
        <location evidence="1">Membrane</location>
    </subcellularLocation>
</comment>
<protein>
    <recommendedName>
        <fullName evidence="7">CMRF35-like molecule 8</fullName>
    </recommendedName>
</protein>
<evidence type="ECO:0000256" key="2">
    <source>
        <dbReference type="ARBA" id="ARBA00022692"/>
    </source>
</evidence>
<evidence type="ECO:0000256" key="3">
    <source>
        <dbReference type="ARBA" id="ARBA00023136"/>
    </source>
</evidence>
<keyword evidence="4" id="KW-1133">Transmembrane helix</keyword>
<dbReference type="Gene3D" id="2.60.40.10">
    <property type="entry name" value="Immunoglobulins"/>
    <property type="match status" value="1"/>
</dbReference>
<dbReference type="PANTHER" id="PTHR11860:SF87">
    <property type="entry name" value="CMRF35-LIKE MOLECULE 8"/>
    <property type="match status" value="1"/>
</dbReference>
<organism evidence="5 6">
    <name type="scientific">Collichthys lucidus</name>
    <name type="common">Big head croaker</name>
    <name type="synonym">Sciaena lucida</name>
    <dbReference type="NCBI Taxonomy" id="240159"/>
    <lineage>
        <taxon>Eukaryota</taxon>
        <taxon>Metazoa</taxon>
        <taxon>Chordata</taxon>
        <taxon>Craniata</taxon>
        <taxon>Vertebrata</taxon>
        <taxon>Euteleostomi</taxon>
        <taxon>Actinopterygii</taxon>
        <taxon>Neopterygii</taxon>
        <taxon>Teleostei</taxon>
        <taxon>Neoteleostei</taxon>
        <taxon>Acanthomorphata</taxon>
        <taxon>Eupercaria</taxon>
        <taxon>Sciaenidae</taxon>
        <taxon>Collichthys</taxon>
    </lineage>
</organism>
<sequence>MQTRSPDITYLALPSVDSGVFTVSTLVLGEHSTTPNDFVQEYIIEDKKNPCSEEKHIIRAAFQKTQRKNRIEITNSGDSLFVTFTNLQRSDSKKYYCGVDRFGPDSLIEVKLEVTDAESTTPRTTLKMLAVTNSSDSISDTSTSYIIYSTPAVDSTTNTTASSTQGAGNVLYSIICVVIIISMLMVLLTVVWKMKRKQQSKTHKPPHTYMDVEDVRPEGQSLNQPAAVSTLGYSADSDSVYANYTEIAVESVNNYSEDVPLNPVSSAIYSVIQLPEKQIEHTEHSKPNQCKYSENDSLYSLAQLPKTN</sequence>
<dbReference type="PANTHER" id="PTHR11860">
    <property type="entry name" value="POLYMERIC-IMMUNOGLOBULIN RECEPTOR"/>
    <property type="match status" value="1"/>
</dbReference>
<dbReference type="InterPro" id="IPR036179">
    <property type="entry name" value="Ig-like_dom_sf"/>
</dbReference>
<dbReference type="AlphaFoldDB" id="A0A4U5VEC0"/>
<evidence type="ECO:0000256" key="4">
    <source>
        <dbReference type="SAM" id="Phobius"/>
    </source>
</evidence>
<name>A0A4U5VEC0_COLLU</name>
<dbReference type="GO" id="GO:0005886">
    <property type="term" value="C:plasma membrane"/>
    <property type="evidence" value="ECO:0007669"/>
    <property type="project" value="TreeGrafter"/>
</dbReference>
<feature type="transmembrane region" description="Helical" evidence="4">
    <location>
        <begin position="170"/>
        <end position="192"/>
    </location>
</feature>
<proteinExistence type="predicted"/>
<evidence type="ECO:0000313" key="5">
    <source>
        <dbReference type="EMBL" id="TKS85205.1"/>
    </source>
</evidence>
<dbReference type="EMBL" id="CM014094">
    <property type="protein sequence ID" value="TKS85205.1"/>
    <property type="molecule type" value="Genomic_DNA"/>
</dbReference>
<evidence type="ECO:0008006" key="7">
    <source>
        <dbReference type="Google" id="ProtNLM"/>
    </source>
</evidence>
<evidence type="ECO:0000256" key="1">
    <source>
        <dbReference type="ARBA" id="ARBA00004370"/>
    </source>
</evidence>
<gene>
    <name evidence="5" type="ORF">D9C73_020138</name>
</gene>
<dbReference type="GO" id="GO:0004888">
    <property type="term" value="F:transmembrane signaling receptor activity"/>
    <property type="evidence" value="ECO:0007669"/>
    <property type="project" value="TreeGrafter"/>
</dbReference>
<dbReference type="InterPro" id="IPR013783">
    <property type="entry name" value="Ig-like_fold"/>
</dbReference>
<keyword evidence="3 4" id="KW-0472">Membrane</keyword>